<name>A0A2T2WMD1_9FIRM</name>
<dbReference type="Proteomes" id="UP000241848">
    <property type="component" value="Unassembled WGS sequence"/>
</dbReference>
<evidence type="ECO:0000313" key="2">
    <source>
        <dbReference type="Proteomes" id="UP000241848"/>
    </source>
</evidence>
<accession>A0A2T2WMD1</accession>
<gene>
    <name evidence="1" type="ORF">C7B45_03560</name>
</gene>
<organism evidence="1 2">
    <name type="scientific">Sulfobacillus acidophilus</name>
    <dbReference type="NCBI Taxonomy" id="53633"/>
    <lineage>
        <taxon>Bacteria</taxon>
        <taxon>Bacillati</taxon>
        <taxon>Bacillota</taxon>
        <taxon>Clostridia</taxon>
        <taxon>Eubacteriales</taxon>
        <taxon>Clostridiales Family XVII. Incertae Sedis</taxon>
        <taxon>Sulfobacillus</taxon>
    </lineage>
</organism>
<dbReference type="AlphaFoldDB" id="A0A2T2WMD1"/>
<evidence type="ECO:0000313" key="1">
    <source>
        <dbReference type="EMBL" id="PSR23399.1"/>
    </source>
</evidence>
<dbReference type="EMBL" id="PXYV01000006">
    <property type="protein sequence ID" value="PSR23399.1"/>
    <property type="molecule type" value="Genomic_DNA"/>
</dbReference>
<protein>
    <submittedName>
        <fullName evidence="1">Uncharacterized protein</fullName>
    </submittedName>
</protein>
<comment type="caution">
    <text evidence="1">The sequence shown here is derived from an EMBL/GenBank/DDBJ whole genome shotgun (WGS) entry which is preliminary data.</text>
</comment>
<sequence length="86" mass="9379">MAKQAVTMRLEATVIDDLNYLNYLMRAKSTAQVVSEVVTLAAGAIKAVVSDDPELLANGGTVLSREEQDAWATVRRWLQERATGTV</sequence>
<proteinExistence type="predicted"/>
<reference evidence="1 2" key="1">
    <citation type="journal article" date="2014" name="BMC Genomics">
        <title>Comparison of environmental and isolate Sulfobacillus genomes reveals diverse carbon, sulfur, nitrogen, and hydrogen metabolisms.</title>
        <authorList>
            <person name="Justice N.B."/>
            <person name="Norman A."/>
            <person name="Brown C.T."/>
            <person name="Singh A."/>
            <person name="Thomas B.C."/>
            <person name="Banfield J.F."/>
        </authorList>
    </citation>
    <scope>NUCLEOTIDE SEQUENCE [LARGE SCALE GENOMIC DNA]</scope>
    <source>
        <strain evidence="1">AMDSBA3</strain>
    </source>
</reference>